<dbReference type="Gene3D" id="3.30.70.1290">
    <property type="entry name" value="Transposase IS200-like"/>
    <property type="match status" value="1"/>
</dbReference>
<dbReference type="EMBL" id="CP003360">
    <property type="protein sequence ID" value="AFM25706.1"/>
    <property type="molecule type" value="Genomic_DNA"/>
</dbReference>
<dbReference type="SUPFAM" id="SSF143422">
    <property type="entry name" value="Transposase IS200-like"/>
    <property type="match status" value="1"/>
</dbReference>
<protein>
    <submittedName>
        <fullName evidence="2">Transposase</fullName>
    </submittedName>
</protein>
<organism evidence="2 3">
    <name type="scientific">Desulfomonile tiedjei (strain ATCC 49306 / DSM 6799 / DCB-1)</name>
    <dbReference type="NCBI Taxonomy" id="706587"/>
    <lineage>
        <taxon>Bacteria</taxon>
        <taxon>Pseudomonadati</taxon>
        <taxon>Thermodesulfobacteriota</taxon>
        <taxon>Desulfomonilia</taxon>
        <taxon>Desulfomonilales</taxon>
        <taxon>Desulfomonilaceae</taxon>
        <taxon>Desulfomonile</taxon>
    </lineage>
</organism>
<dbReference type="GO" id="GO:0004803">
    <property type="term" value="F:transposase activity"/>
    <property type="evidence" value="ECO:0007669"/>
    <property type="project" value="InterPro"/>
</dbReference>
<dbReference type="PANTHER" id="PTHR34322:SF2">
    <property type="entry name" value="TRANSPOSASE IS200-LIKE DOMAIN-CONTAINING PROTEIN"/>
    <property type="match status" value="1"/>
</dbReference>
<dbReference type="eggNOG" id="COG1943">
    <property type="taxonomic scope" value="Bacteria"/>
</dbReference>
<dbReference type="AlphaFoldDB" id="I4C815"/>
<keyword evidence="3" id="KW-1185">Reference proteome</keyword>
<name>I4C815_DESTA</name>
<dbReference type="RefSeq" id="WP_014810843.1">
    <property type="nucleotide sequence ID" value="NC_018025.1"/>
</dbReference>
<evidence type="ECO:0000313" key="2">
    <source>
        <dbReference type="EMBL" id="AFM25706.1"/>
    </source>
</evidence>
<proteinExistence type="predicted"/>
<dbReference type="InterPro" id="IPR036515">
    <property type="entry name" value="Transposase_17_sf"/>
</dbReference>
<dbReference type="STRING" id="706587.Desti_3042"/>
<dbReference type="GO" id="GO:0006313">
    <property type="term" value="P:DNA transposition"/>
    <property type="evidence" value="ECO:0007669"/>
    <property type="project" value="InterPro"/>
</dbReference>
<evidence type="ECO:0000313" key="3">
    <source>
        <dbReference type="Proteomes" id="UP000006055"/>
    </source>
</evidence>
<reference evidence="3" key="1">
    <citation type="submission" date="2012-06" db="EMBL/GenBank/DDBJ databases">
        <title>Complete sequence of chromosome of Desulfomonile tiedjei DSM 6799.</title>
        <authorList>
            <person name="Lucas S."/>
            <person name="Copeland A."/>
            <person name="Lapidus A."/>
            <person name="Glavina del Rio T."/>
            <person name="Dalin E."/>
            <person name="Tice H."/>
            <person name="Bruce D."/>
            <person name="Goodwin L."/>
            <person name="Pitluck S."/>
            <person name="Peters L."/>
            <person name="Ovchinnikova G."/>
            <person name="Zeytun A."/>
            <person name="Lu M."/>
            <person name="Kyrpides N."/>
            <person name="Mavromatis K."/>
            <person name="Ivanova N."/>
            <person name="Brettin T."/>
            <person name="Detter J.C."/>
            <person name="Han C."/>
            <person name="Larimer F."/>
            <person name="Land M."/>
            <person name="Hauser L."/>
            <person name="Markowitz V."/>
            <person name="Cheng J.-F."/>
            <person name="Hugenholtz P."/>
            <person name="Woyke T."/>
            <person name="Wu D."/>
            <person name="Spring S."/>
            <person name="Schroeder M."/>
            <person name="Brambilla E."/>
            <person name="Klenk H.-P."/>
            <person name="Eisen J.A."/>
        </authorList>
    </citation>
    <scope>NUCLEOTIDE SEQUENCE [LARGE SCALE GENOMIC DNA]</scope>
    <source>
        <strain evidence="3">ATCC 49306 / DSM 6799 / DCB-1</strain>
    </source>
</reference>
<dbReference type="SMART" id="SM01321">
    <property type="entry name" value="Y1_Tnp"/>
    <property type="match status" value="1"/>
</dbReference>
<dbReference type="Proteomes" id="UP000006055">
    <property type="component" value="Chromosome"/>
</dbReference>
<gene>
    <name evidence="2" type="ordered locus">Desti_3042</name>
</gene>
<dbReference type="InterPro" id="IPR002686">
    <property type="entry name" value="Transposase_17"/>
</dbReference>
<dbReference type="OrthoDB" id="9800147at2"/>
<dbReference type="Pfam" id="PF01797">
    <property type="entry name" value="Y1_Tnp"/>
    <property type="match status" value="1"/>
</dbReference>
<dbReference type="HOGENOM" id="CLU_068226_1_2_7"/>
<accession>I4C815</accession>
<feature type="domain" description="Transposase IS200-like" evidence="1">
    <location>
        <begin position="9"/>
        <end position="123"/>
    </location>
</feature>
<dbReference type="PANTHER" id="PTHR34322">
    <property type="entry name" value="TRANSPOSASE, Y1_TNP DOMAIN-CONTAINING"/>
    <property type="match status" value="1"/>
</dbReference>
<dbReference type="KEGG" id="dti:Desti_3042"/>
<dbReference type="GO" id="GO:0003677">
    <property type="term" value="F:DNA binding"/>
    <property type="evidence" value="ECO:0007669"/>
    <property type="project" value="InterPro"/>
</dbReference>
<evidence type="ECO:0000259" key="1">
    <source>
        <dbReference type="SMART" id="SM01321"/>
    </source>
</evidence>
<sequence length="225" mass="25854">MARLARLVGPGVPHHITQRGNRRQRTFFCDEDYLVYLEIMADWCSRFDVEVWTYCLMPNHVHLIAVPSSEDGLRRAIGEAHRRYSRRINFREGWRGHLWQGRFASYPMDERYLLAAARYVELNPVRAGLVQSPGIYPWSSAAAHLTGRDDILVKVAPLIELVEDWVKFLAEACSDTEAEALRRHERTGRPLGNDDFLSRLELALDRSVRPRKPGPKGFKKKGSGN</sequence>